<dbReference type="InterPro" id="IPR000413">
    <property type="entry name" value="Integrin_alpha"/>
</dbReference>
<feature type="region of interest" description="Disordered" evidence="5">
    <location>
        <begin position="80"/>
        <end position="100"/>
    </location>
</feature>
<dbReference type="GO" id="GO:0016787">
    <property type="term" value="F:hydrolase activity"/>
    <property type="evidence" value="ECO:0007669"/>
    <property type="project" value="UniProtKB-KW"/>
</dbReference>
<dbReference type="OrthoDB" id="344301at2"/>
<evidence type="ECO:0000256" key="5">
    <source>
        <dbReference type="SAM" id="MobiDB-lite"/>
    </source>
</evidence>
<proteinExistence type="predicted"/>
<dbReference type="PANTHER" id="PTHR23221">
    <property type="entry name" value="GLYCOSYLPHOSPHATIDYLINOSITOL PHOSPHOLIPASE D"/>
    <property type="match status" value="1"/>
</dbReference>
<dbReference type="GO" id="GO:0007229">
    <property type="term" value="P:integrin-mediated signaling pathway"/>
    <property type="evidence" value="ECO:0007669"/>
    <property type="project" value="UniProtKB-KW"/>
</dbReference>
<evidence type="ECO:0000256" key="2">
    <source>
        <dbReference type="ARBA" id="ARBA00022737"/>
    </source>
</evidence>
<evidence type="ECO:0000256" key="3">
    <source>
        <dbReference type="ARBA" id="ARBA00022801"/>
    </source>
</evidence>
<dbReference type="SMART" id="SM00191">
    <property type="entry name" value="Int_alpha"/>
    <property type="match status" value="5"/>
</dbReference>
<comment type="caution">
    <text evidence="7">The sequence shown here is derived from an EMBL/GenBank/DDBJ whole genome shotgun (WGS) entry which is preliminary data.</text>
</comment>
<sequence>MRIRLSAAAALTTAALTGALLTATAGTASAAPSGLVGDFNGDGRQDAAAGAPFATAGGKWEAGAVAVAYGSATGLGTKKTISQNTSGVPGSAEESDGFGMSTAVGDLNNDGYSDLAVGAPYEKVGDDTNGGAVVIVWGSASGLSGATTVKDPAVSGHDRWGHALAIADFTGDGKADLAVGASSTTQYIIKGGFTKAGSTGSKITYTTTWTGSAGVLDLAAGRINADGKADLVVSGEKKLGSERYLHRNFLYYGTTSAPTQKTELPYGESIAVGDLDQDGYGDIVTGKTEDAVEGDLGTTGTAAISYGTSTGVESAVELPVGAYGRPSIGDIDGNGYPDLAVGTPASSAAVDWSGAVLVHYGAADGLGSPVTLTQDTEGVPGAAETNDSFGTATLLRDVTGDGYADLVVGSDSENDGNGSLTFLKGSATGLTTTGSASYGPSAFGMSTAYYPQLGMFLVG</sequence>
<evidence type="ECO:0000313" key="7">
    <source>
        <dbReference type="EMBL" id="MPY44000.1"/>
    </source>
</evidence>
<organism evidence="7 8">
    <name type="scientific">Streptomyces phyllanthi</name>
    <dbReference type="NCBI Taxonomy" id="1803180"/>
    <lineage>
        <taxon>Bacteria</taxon>
        <taxon>Bacillati</taxon>
        <taxon>Actinomycetota</taxon>
        <taxon>Actinomycetes</taxon>
        <taxon>Kitasatosporales</taxon>
        <taxon>Streptomycetaceae</taxon>
        <taxon>Streptomyces</taxon>
    </lineage>
</organism>
<dbReference type="Pfam" id="PF01839">
    <property type="entry name" value="FG-GAP"/>
    <property type="match status" value="6"/>
</dbReference>
<dbReference type="Proteomes" id="UP000326979">
    <property type="component" value="Unassembled WGS sequence"/>
</dbReference>
<dbReference type="EMBL" id="VJZE01000279">
    <property type="protein sequence ID" value="MPY44000.1"/>
    <property type="molecule type" value="Genomic_DNA"/>
</dbReference>
<dbReference type="SUPFAM" id="SSF69318">
    <property type="entry name" value="Integrin alpha N-terminal domain"/>
    <property type="match status" value="1"/>
</dbReference>
<evidence type="ECO:0000256" key="4">
    <source>
        <dbReference type="ARBA" id="ARBA00023180"/>
    </source>
</evidence>
<dbReference type="AlphaFoldDB" id="A0A5N8W935"/>
<gene>
    <name evidence="7" type="ORF">FNH04_30105</name>
</gene>
<dbReference type="PRINTS" id="PR01185">
    <property type="entry name" value="INTEGRINA"/>
</dbReference>
<dbReference type="Gene3D" id="2.130.10.130">
    <property type="entry name" value="Integrin alpha, N-terminal"/>
    <property type="match status" value="2"/>
</dbReference>
<dbReference type="PROSITE" id="PS51470">
    <property type="entry name" value="FG_GAP"/>
    <property type="match status" value="2"/>
</dbReference>
<dbReference type="InterPro" id="IPR013519">
    <property type="entry name" value="Int_alpha_beta-p"/>
</dbReference>
<dbReference type="InterPro" id="IPR013517">
    <property type="entry name" value="FG-GAP"/>
</dbReference>
<protein>
    <submittedName>
        <fullName evidence="7">Integrin-like protein</fullName>
    </submittedName>
</protein>
<feature type="signal peptide" evidence="6">
    <location>
        <begin position="1"/>
        <end position="30"/>
    </location>
</feature>
<keyword evidence="3" id="KW-0378">Hydrolase</keyword>
<feature type="chain" id="PRO_5024797083" evidence="6">
    <location>
        <begin position="31"/>
        <end position="459"/>
    </location>
</feature>
<dbReference type="GO" id="GO:0008305">
    <property type="term" value="C:integrin complex"/>
    <property type="evidence" value="ECO:0007669"/>
    <property type="project" value="InterPro"/>
</dbReference>
<dbReference type="InterPro" id="IPR028994">
    <property type="entry name" value="Integrin_alpha_N"/>
</dbReference>
<keyword evidence="8" id="KW-1185">Reference proteome</keyword>
<accession>A0A5N8W935</accession>
<dbReference type="RefSeq" id="WP_152788934.1">
    <property type="nucleotide sequence ID" value="NZ_BAABEQ010000005.1"/>
</dbReference>
<keyword evidence="7" id="KW-0401">Integrin</keyword>
<reference evidence="7 8" key="1">
    <citation type="submission" date="2019-07" db="EMBL/GenBank/DDBJ databases">
        <title>New species of Amycolatopsis and Streptomyces.</title>
        <authorList>
            <person name="Duangmal K."/>
            <person name="Teo W.F.A."/>
            <person name="Lipun K."/>
        </authorList>
    </citation>
    <scope>NUCLEOTIDE SEQUENCE [LARGE SCALE GENOMIC DNA]</scope>
    <source>
        <strain evidence="7 8">TISTR 2346</strain>
    </source>
</reference>
<dbReference type="PANTHER" id="PTHR23221:SF7">
    <property type="entry name" value="PHOSPHATIDYLINOSITOL-GLYCAN-SPECIFIC PHOSPHOLIPASE D"/>
    <property type="match status" value="1"/>
</dbReference>
<dbReference type="GO" id="GO:0007155">
    <property type="term" value="P:cell adhesion"/>
    <property type="evidence" value="ECO:0007669"/>
    <property type="project" value="InterPro"/>
</dbReference>
<name>A0A5N8W935_9ACTN</name>
<keyword evidence="4" id="KW-0325">Glycoprotein</keyword>
<evidence type="ECO:0000313" key="8">
    <source>
        <dbReference type="Proteomes" id="UP000326979"/>
    </source>
</evidence>
<evidence type="ECO:0000256" key="6">
    <source>
        <dbReference type="SAM" id="SignalP"/>
    </source>
</evidence>
<keyword evidence="1 6" id="KW-0732">Signal</keyword>
<evidence type="ECO:0000256" key="1">
    <source>
        <dbReference type="ARBA" id="ARBA00022729"/>
    </source>
</evidence>
<keyword evidence="2" id="KW-0677">Repeat</keyword>